<dbReference type="NCBIfam" id="TIGR01845">
    <property type="entry name" value="outer_NodT"/>
    <property type="match status" value="1"/>
</dbReference>
<dbReference type="Gene3D" id="1.20.1600.10">
    <property type="entry name" value="Outer membrane efflux proteins (OEP)"/>
    <property type="match status" value="1"/>
</dbReference>
<keyword evidence="8 9" id="KW-0449">Lipoprotein</keyword>
<comment type="similarity">
    <text evidence="2 9">Belongs to the outer membrane factor (OMF) (TC 1.B.17) family.</text>
</comment>
<dbReference type="GO" id="GO:0005886">
    <property type="term" value="C:plasma membrane"/>
    <property type="evidence" value="ECO:0007669"/>
    <property type="project" value="UniProtKB-SubCell"/>
</dbReference>
<accession>A0A4T0UYL5</accession>
<reference evidence="10 11" key="1">
    <citation type="submission" date="2019-04" db="EMBL/GenBank/DDBJ databases">
        <title>Crenobacter sp. nov.</title>
        <authorList>
            <person name="Shi S."/>
        </authorList>
    </citation>
    <scope>NUCLEOTIDE SEQUENCE [LARGE SCALE GENOMIC DNA]</scope>
    <source>
        <strain evidence="10 11">GY 70310</strain>
    </source>
</reference>
<comment type="subcellular location">
    <subcellularLocation>
        <location evidence="9">Cell membrane</location>
        <topology evidence="9">Lipid-anchor</topology>
    </subcellularLocation>
    <subcellularLocation>
        <location evidence="1">Membrane</location>
    </subcellularLocation>
</comment>
<evidence type="ECO:0000256" key="6">
    <source>
        <dbReference type="ARBA" id="ARBA00023136"/>
    </source>
</evidence>
<evidence type="ECO:0000313" key="11">
    <source>
        <dbReference type="Proteomes" id="UP000308891"/>
    </source>
</evidence>
<dbReference type="Pfam" id="PF02321">
    <property type="entry name" value="OEP"/>
    <property type="match status" value="2"/>
</dbReference>
<sequence length="497" mass="51788">MAAPAFRCKGAFWQTHILFLPCGNAKPNRNCHMHCMLRLSPLIAVLLAGCAELSTPPATLSPQALGLTEARAPAFAAGAWWRALGDPALDRLVAQALAANPRLTLADAKVRAAEAGRAVAAAGGGPNVGFAYSRNRQRYSADSIYPPPIGGSWQTLEEIGLKLDWQVDLWGQVSERVAAEAGQVAAARFDAELARQWLSAEVTAQYLALRVAKAQQALAAEAVALARSRDKQVQWRVKAGLSDPASLAGTRASLAAAEASLAPWDGEVTATRAALAALTVQPLPAIPADTPTAWPEWTLDTAGLSLSAISRRPELAAARQGVEAAAHRVRAARADFYPDLSLSLLLGLTSLNPATLFDAASRELGVTPALSLPLYRAGGLQGRLDAEQAAYAAAVGQYNQTLLDVAGQCASALAKTQAAARADAAAADAARGAQQQARAAEVLFAAGLAARDDALAAAEGALSARQKWLSVRGERLQAQLALVRALGEVPESPAEKP</sequence>
<protein>
    <submittedName>
        <fullName evidence="10">Efflux transporter outer membrane subunit</fullName>
    </submittedName>
</protein>
<dbReference type="InterPro" id="IPR010131">
    <property type="entry name" value="MdtP/NodT-like"/>
</dbReference>
<evidence type="ECO:0000256" key="7">
    <source>
        <dbReference type="ARBA" id="ARBA00023139"/>
    </source>
</evidence>
<dbReference type="OrthoDB" id="9770517at2"/>
<evidence type="ECO:0000256" key="3">
    <source>
        <dbReference type="ARBA" id="ARBA00022452"/>
    </source>
</evidence>
<dbReference type="AlphaFoldDB" id="A0A4T0UYL5"/>
<evidence type="ECO:0000256" key="2">
    <source>
        <dbReference type="ARBA" id="ARBA00007613"/>
    </source>
</evidence>
<dbReference type="Gene3D" id="2.20.200.10">
    <property type="entry name" value="Outer membrane efflux proteins (OEP)"/>
    <property type="match status" value="1"/>
</dbReference>
<dbReference type="InterPro" id="IPR003423">
    <property type="entry name" value="OMP_efflux"/>
</dbReference>
<gene>
    <name evidence="10" type="ORF">E5K04_07185</name>
</gene>
<proteinExistence type="inferred from homology"/>
<dbReference type="SUPFAM" id="SSF56954">
    <property type="entry name" value="Outer membrane efflux proteins (OEP)"/>
    <property type="match status" value="1"/>
</dbReference>
<evidence type="ECO:0000256" key="4">
    <source>
        <dbReference type="ARBA" id="ARBA00022692"/>
    </source>
</evidence>
<keyword evidence="3 9" id="KW-1134">Transmembrane beta strand</keyword>
<keyword evidence="11" id="KW-1185">Reference proteome</keyword>
<evidence type="ECO:0000256" key="5">
    <source>
        <dbReference type="ARBA" id="ARBA00022729"/>
    </source>
</evidence>
<comment type="caution">
    <text evidence="10">The sequence shown here is derived from an EMBL/GenBank/DDBJ whole genome shotgun (WGS) entry which is preliminary data.</text>
</comment>
<evidence type="ECO:0000256" key="9">
    <source>
        <dbReference type="RuleBase" id="RU362097"/>
    </source>
</evidence>
<evidence type="ECO:0000313" key="10">
    <source>
        <dbReference type="EMBL" id="TIC83795.1"/>
    </source>
</evidence>
<organism evidence="10 11">
    <name type="scientific">Crenobacter intestini</name>
    <dbReference type="NCBI Taxonomy" id="2563443"/>
    <lineage>
        <taxon>Bacteria</taxon>
        <taxon>Pseudomonadati</taxon>
        <taxon>Pseudomonadota</taxon>
        <taxon>Betaproteobacteria</taxon>
        <taxon>Neisseriales</taxon>
        <taxon>Neisseriaceae</taxon>
        <taxon>Crenobacter</taxon>
    </lineage>
</organism>
<dbReference type="PANTHER" id="PTHR30203:SF20">
    <property type="entry name" value="MULTIDRUG RESISTANCE OUTER MEMBRANE PROTEIN MDTP-RELATED"/>
    <property type="match status" value="1"/>
</dbReference>
<dbReference type="PANTHER" id="PTHR30203">
    <property type="entry name" value="OUTER MEMBRANE CATION EFFLUX PROTEIN"/>
    <property type="match status" value="1"/>
</dbReference>
<evidence type="ECO:0000256" key="8">
    <source>
        <dbReference type="ARBA" id="ARBA00023288"/>
    </source>
</evidence>
<keyword evidence="5" id="KW-0732">Signal</keyword>
<keyword evidence="6 9" id="KW-0472">Membrane</keyword>
<keyword evidence="4 9" id="KW-0812">Transmembrane</keyword>
<keyword evidence="7 9" id="KW-0564">Palmitate</keyword>
<evidence type="ECO:0000256" key="1">
    <source>
        <dbReference type="ARBA" id="ARBA00004370"/>
    </source>
</evidence>
<dbReference type="GO" id="GO:0015562">
    <property type="term" value="F:efflux transmembrane transporter activity"/>
    <property type="evidence" value="ECO:0007669"/>
    <property type="project" value="InterPro"/>
</dbReference>
<dbReference type="Proteomes" id="UP000308891">
    <property type="component" value="Unassembled WGS sequence"/>
</dbReference>
<name>A0A4T0UYL5_9NEIS</name>
<dbReference type="EMBL" id="STGJ01000006">
    <property type="protein sequence ID" value="TIC83795.1"/>
    <property type="molecule type" value="Genomic_DNA"/>
</dbReference>